<reference evidence="2 3" key="1">
    <citation type="submission" date="2019-02" db="EMBL/GenBank/DDBJ databases">
        <title>Draft genome sequence of Arthrospira platensis NIES-3807.</title>
        <authorList>
            <person name="Yamaguchi H."/>
            <person name="Suzuki S."/>
            <person name="Kawachi M."/>
        </authorList>
    </citation>
    <scope>NUCLEOTIDE SEQUENCE [LARGE SCALE GENOMIC DNA]</scope>
    <source>
        <strain evidence="2 3">NIES-3807</strain>
    </source>
</reference>
<evidence type="ECO:0000313" key="3">
    <source>
        <dbReference type="Proteomes" id="UP000441080"/>
    </source>
</evidence>
<evidence type="ECO:0000313" key="2">
    <source>
        <dbReference type="EMBL" id="GCL60154.1"/>
    </source>
</evidence>
<evidence type="ECO:0000256" key="1">
    <source>
        <dbReference type="SAM" id="MobiDB-lite"/>
    </source>
</evidence>
<dbReference type="AlphaFoldDB" id="A0AAD3B2G0"/>
<gene>
    <name evidence="2" type="ORF">NIES3807_33350</name>
</gene>
<dbReference type="EMBL" id="BJCK01000067">
    <property type="protein sequence ID" value="GCL60154.1"/>
    <property type="molecule type" value="Genomic_DNA"/>
</dbReference>
<sequence length="168" mass="18429">MQRATLYLSSLLGLVSWGIASLAVMVMAAEDILLEPIEQSGNCTIVMKNNTSKPLLNIPDIGQIKQTCGQIANSLQAEMNKGNLEKLILIADTIGRRWKVCMVRSSDEGCTKNNVLLDFPRAAESNPQQFLSSILAIKTKIFLTGTEGQQTPRRPYSKFGSAVNRSSR</sequence>
<name>A0AAD3B2G0_MICAE</name>
<feature type="region of interest" description="Disordered" evidence="1">
    <location>
        <begin position="148"/>
        <end position="168"/>
    </location>
</feature>
<comment type="caution">
    <text evidence="2">The sequence shown here is derived from an EMBL/GenBank/DDBJ whole genome shotgun (WGS) entry which is preliminary data.</text>
</comment>
<dbReference type="InterPro" id="IPR025478">
    <property type="entry name" value="COP23"/>
</dbReference>
<organism evidence="2 3">
    <name type="scientific">Microcystis aeruginosa NIES-3807</name>
    <dbReference type="NCBI Taxonomy" id="2517785"/>
    <lineage>
        <taxon>Bacteria</taxon>
        <taxon>Bacillati</taxon>
        <taxon>Cyanobacteriota</taxon>
        <taxon>Cyanophyceae</taxon>
        <taxon>Oscillatoriophycideae</taxon>
        <taxon>Chroococcales</taxon>
        <taxon>Microcystaceae</taxon>
        <taxon>Microcystis</taxon>
    </lineage>
</organism>
<accession>A0AAD3B2G0</accession>
<dbReference type="RefSeq" id="WP_228036248.1">
    <property type="nucleotide sequence ID" value="NZ_BJCK01000067.1"/>
</dbReference>
<protein>
    <submittedName>
        <fullName evidence="2">Uncharacterized protein</fullName>
    </submittedName>
</protein>
<proteinExistence type="predicted"/>
<dbReference type="Pfam" id="PF14218">
    <property type="entry name" value="COP23"/>
    <property type="match status" value="1"/>
</dbReference>
<dbReference type="Proteomes" id="UP000441080">
    <property type="component" value="Unassembled WGS sequence"/>
</dbReference>